<evidence type="ECO:0000256" key="1">
    <source>
        <dbReference type="ARBA" id="ARBA00000697"/>
    </source>
</evidence>
<comment type="catalytic activity">
    <reaction evidence="1">
        <text>2 alpha,alpha'-trehalose 6-mycolate = alpha,alpha'-trehalose 6,6'-bismycolate + alpha,alpha-trehalose</text>
        <dbReference type="Rhea" id="RHEA:23472"/>
        <dbReference type="ChEBI" id="CHEBI:16551"/>
        <dbReference type="ChEBI" id="CHEBI:18195"/>
        <dbReference type="ChEBI" id="CHEBI:18234"/>
        <dbReference type="EC" id="2.3.1.122"/>
    </reaction>
</comment>
<protein>
    <recommendedName>
        <fullName evidence="7">Acyl-CoA:diacylglycerol acyltransferase</fullName>
        <ecNumber evidence="3">2.3.1.122</ecNumber>
        <ecNumber evidence="4">2.3.1.20</ecNumber>
    </recommendedName>
</protein>
<comment type="similarity">
    <text evidence="2">Belongs to the mycobacterial A85 antigen family.</text>
</comment>
<proteinExistence type="inferred from homology"/>
<comment type="catalytic activity">
    <reaction evidence="8">
        <text>an acyl-CoA + a 1,2-diacyl-sn-glycerol = a triacyl-sn-glycerol + CoA</text>
        <dbReference type="Rhea" id="RHEA:10868"/>
        <dbReference type="ChEBI" id="CHEBI:17815"/>
        <dbReference type="ChEBI" id="CHEBI:57287"/>
        <dbReference type="ChEBI" id="CHEBI:58342"/>
        <dbReference type="ChEBI" id="CHEBI:64615"/>
        <dbReference type="EC" id="2.3.1.20"/>
    </reaction>
</comment>
<dbReference type="InterPro" id="IPR019546">
    <property type="entry name" value="TAT_signal_bac_arc"/>
</dbReference>
<dbReference type="Pfam" id="PF00756">
    <property type="entry name" value="Esterase"/>
    <property type="match status" value="1"/>
</dbReference>
<dbReference type="InterPro" id="IPR006311">
    <property type="entry name" value="TAT_signal"/>
</dbReference>
<name>A0ABP5TXM0_9PSEU</name>
<dbReference type="Proteomes" id="UP001501218">
    <property type="component" value="Unassembled WGS sequence"/>
</dbReference>
<dbReference type="SUPFAM" id="SSF53474">
    <property type="entry name" value="alpha/beta-Hydrolases"/>
    <property type="match status" value="1"/>
</dbReference>
<gene>
    <name evidence="11" type="ORF">GCM10009854_49860</name>
</gene>
<sequence>MSPDPVSRRNLLAFAAATVAAAPLLNACGTQPSPPRPPVAKPTPARAPQPGPTIQREVVRSRHRGTDVELALTYPSGVRSLEGLPLVLYLHGRDGLQPNAMPADTMTALEAEHRAGTTPAFGLVSVDGGYNSYWFDGSANGDVLSMLLEELPSWLRERGYGAGDGQPFAVGGISSGGFGALHYAIARSRLGSPVEGVGVLAPALTTNWAHAEERGAFADQQQWHRVDPLEHIDDLGGVPLGVWVGDVDPFFEGAEQLAHDHPNTRVFSVLPGGHEGKVFDAVGTDMVRYFANLAPERI</sequence>
<reference evidence="12" key="1">
    <citation type="journal article" date="2019" name="Int. J. Syst. Evol. Microbiol.">
        <title>The Global Catalogue of Microorganisms (GCM) 10K type strain sequencing project: providing services to taxonomists for standard genome sequencing and annotation.</title>
        <authorList>
            <consortium name="The Broad Institute Genomics Platform"/>
            <consortium name="The Broad Institute Genome Sequencing Center for Infectious Disease"/>
            <person name="Wu L."/>
            <person name="Ma J."/>
        </authorList>
    </citation>
    <scope>NUCLEOTIDE SEQUENCE [LARGE SCALE GENOMIC DNA]</scope>
    <source>
        <strain evidence="12">JCM 16221</strain>
    </source>
</reference>
<keyword evidence="11" id="KW-0378">Hydrolase</keyword>
<keyword evidence="5" id="KW-0808">Transferase</keyword>
<dbReference type="InterPro" id="IPR000801">
    <property type="entry name" value="Esterase-like"/>
</dbReference>
<evidence type="ECO:0000313" key="12">
    <source>
        <dbReference type="Proteomes" id="UP001501218"/>
    </source>
</evidence>
<comment type="caution">
    <text evidence="11">The sequence shown here is derived from an EMBL/GenBank/DDBJ whole genome shotgun (WGS) entry which is preliminary data.</text>
</comment>
<keyword evidence="12" id="KW-1185">Reference proteome</keyword>
<dbReference type="PANTHER" id="PTHR48098">
    <property type="entry name" value="ENTEROCHELIN ESTERASE-RELATED"/>
    <property type="match status" value="1"/>
</dbReference>
<organism evidence="11 12">
    <name type="scientific">Saccharopolyspora halophila</name>
    <dbReference type="NCBI Taxonomy" id="405551"/>
    <lineage>
        <taxon>Bacteria</taxon>
        <taxon>Bacillati</taxon>
        <taxon>Actinomycetota</taxon>
        <taxon>Actinomycetes</taxon>
        <taxon>Pseudonocardiales</taxon>
        <taxon>Pseudonocardiaceae</taxon>
        <taxon>Saccharopolyspora</taxon>
    </lineage>
</organism>
<dbReference type="Gene3D" id="3.40.50.1820">
    <property type="entry name" value="alpha/beta hydrolase"/>
    <property type="match status" value="1"/>
</dbReference>
<evidence type="ECO:0000256" key="6">
    <source>
        <dbReference type="ARBA" id="ARBA00023315"/>
    </source>
</evidence>
<dbReference type="EC" id="2.3.1.122" evidence="3"/>
<evidence type="ECO:0000313" key="11">
    <source>
        <dbReference type="EMBL" id="GAA2364117.1"/>
    </source>
</evidence>
<dbReference type="RefSeq" id="WP_344138012.1">
    <property type="nucleotide sequence ID" value="NZ_BAAARA010000025.1"/>
</dbReference>
<dbReference type="InterPro" id="IPR050583">
    <property type="entry name" value="Mycobacterial_A85_antigen"/>
</dbReference>
<evidence type="ECO:0000256" key="10">
    <source>
        <dbReference type="SAM" id="SignalP"/>
    </source>
</evidence>
<feature type="signal peptide" evidence="10">
    <location>
        <begin position="1"/>
        <end position="27"/>
    </location>
</feature>
<dbReference type="GO" id="GO:0016787">
    <property type="term" value="F:hydrolase activity"/>
    <property type="evidence" value="ECO:0007669"/>
    <property type="project" value="UniProtKB-KW"/>
</dbReference>
<feature type="region of interest" description="Disordered" evidence="9">
    <location>
        <begin position="27"/>
        <end position="53"/>
    </location>
</feature>
<dbReference type="EMBL" id="BAAARA010000025">
    <property type="protein sequence ID" value="GAA2364117.1"/>
    <property type="molecule type" value="Genomic_DNA"/>
</dbReference>
<evidence type="ECO:0000256" key="8">
    <source>
        <dbReference type="ARBA" id="ARBA00048109"/>
    </source>
</evidence>
<keyword evidence="6" id="KW-0012">Acyltransferase</keyword>
<dbReference type="InterPro" id="IPR029058">
    <property type="entry name" value="AB_hydrolase_fold"/>
</dbReference>
<evidence type="ECO:0000256" key="3">
    <source>
        <dbReference type="ARBA" id="ARBA00012820"/>
    </source>
</evidence>
<evidence type="ECO:0000256" key="4">
    <source>
        <dbReference type="ARBA" id="ARBA00013244"/>
    </source>
</evidence>
<accession>A0ABP5TXM0</accession>
<feature type="compositionally biased region" description="Pro residues" evidence="9">
    <location>
        <begin position="32"/>
        <end position="51"/>
    </location>
</feature>
<dbReference type="PANTHER" id="PTHR48098:SF1">
    <property type="entry name" value="DIACYLGLYCEROL ACYLTRANSFERASE_MYCOLYLTRANSFERASE AG85A"/>
    <property type="match status" value="1"/>
</dbReference>
<evidence type="ECO:0000256" key="7">
    <source>
        <dbReference type="ARBA" id="ARBA00032572"/>
    </source>
</evidence>
<keyword evidence="10" id="KW-0732">Signal</keyword>
<evidence type="ECO:0000256" key="9">
    <source>
        <dbReference type="SAM" id="MobiDB-lite"/>
    </source>
</evidence>
<evidence type="ECO:0000256" key="2">
    <source>
        <dbReference type="ARBA" id="ARBA00005874"/>
    </source>
</evidence>
<evidence type="ECO:0000256" key="5">
    <source>
        <dbReference type="ARBA" id="ARBA00022679"/>
    </source>
</evidence>
<dbReference type="EC" id="2.3.1.20" evidence="4"/>
<dbReference type="NCBIfam" id="TIGR01409">
    <property type="entry name" value="TAT_signal_seq"/>
    <property type="match status" value="1"/>
</dbReference>
<dbReference type="PROSITE" id="PS51318">
    <property type="entry name" value="TAT"/>
    <property type="match status" value="1"/>
</dbReference>
<feature type="chain" id="PRO_5045234403" description="Acyl-CoA:diacylglycerol acyltransferase" evidence="10">
    <location>
        <begin position="28"/>
        <end position="298"/>
    </location>
</feature>